<dbReference type="SUPFAM" id="SSF53335">
    <property type="entry name" value="S-adenosyl-L-methionine-dependent methyltransferases"/>
    <property type="match status" value="1"/>
</dbReference>
<evidence type="ECO:0000259" key="9">
    <source>
        <dbReference type="Pfam" id="PF01555"/>
    </source>
</evidence>
<dbReference type="GO" id="GO:0008170">
    <property type="term" value="F:N-methyltransferase activity"/>
    <property type="evidence" value="ECO:0007669"/>
    <property type="project" value="InterPro"/>
</dbReference>
<name>A0A7G9B3Z6_9FIRM</name>
<keyword evidence="3 10" id="KW-0808">Transferase</keyword>
<evidence type="ECO:0000256" key="5">
    <source>
        <dbReference type="ARBA" id="ARBA00022747"/>
    </source>
</evidence>
<dbReference type="PRINTS" id="PR00508">
    <property type="entry name" value="S21N4MTFRASE"/>
</dbReference>
<evidence type="ECO:0000256" key="8">
    <source>
        <dbReference type="RuleBase" id="RU362026"/>
    </source>
</evidence>
<comment type="catalytic activity">
    <reaction evidence="7">
        <text>a 2'-deoxycytidine in DNA + S-adenosyl-L-methionine = an N(4)-methyl-2'-deoxycytidine in DNA + S-adenosyl-L-homocysteine + H(+)</text>
        <dbReference type="Rhea" id="RHEA:16857"/>
        <dbReference type="Rhea" id="RHEA-COMP:11369"/>
        <dbReference type="Rhea" id="RHEA-COMP:13674"/>
        <dbReference type="ChEBI" id="CHEBI:15378"/>
        <dbReference type="ChEBI" id="CHEBI:57856"/>
        <dbReference type="ChEBI" id="CHEBI:59789"/>
        <dbReference type="ChEBI" id="CHEBI:85452"/>
        <dbReference type="ChEBI" id="CHEBI:137933"/>
        <dbReference type="EC" id="2.1.1.113"/>
    </reaction>
</comment>
<evidence type="ECO:0000313" key="11">
    <source>
        <dbReference type="Proteomes" id="UP000515960"/>
    </source>
</evidence>
<sequence length="344" mass="39256">MDHFFIKLLHQSSECLDVLPAGSVDLVVTSPPYPMIGMWDECFTGQRSEVETAMAEGDWDGAFQQMHLLLDQIWLQCDRVLRPNGFVCINIGDATRTLNGTFRLFSNHTRIIRAFESMGYSVLPDILWRKQSNSPNKFMGSGMYPAGAYVTYEHEYILIFRKGAKRQFSGDERQRRRESAYFWEERNLWFSDLWEFKGTAQRLGASAIRQRSGSFPLELPLRLVAMYSIYGDTVLDPFGGLGTTALACASLQRNCICCEREASLWSLSLARLAHHPAEAFPGQRLSRHLAFLEQLSDEERQRCYTNLPHGVPVKTRQETELRLYQTTGHTSSAPGQFRFTCAPL</sequence>
<dbReference type="GO" id="GO:0009307">
    <property type="term" value="P:DNA restriction-modification system"/>
    <property type="evidence" value="ECO:0007669"/>
    <property type="project" value="UniProtKB-KW"/>
</dbReference>
<keyword evidence="6" id="KW-0238">DNA-binding</keyword>
<dbReference type="KEGG" id="ohi:H8790_12675"/>
<evidence type="ECO:0000313" key="10">
    <source>
        <dbReference type="EMBL" id="QNL44277.1"/>
    </source>
</evidence>
<dbReference type="EMBL" id="CP060490">
    <property type="protein sequence ID" value="QNL44277.1"/>
    <property type="molecule type" value="Genomic_DNA"/>
</dbReference>
<evidence type="ECO:0000256" key="1">
    <source>
        <dbReference type="ARBA" id="ARBA00010203"/>
    </source>
</evidence>
<keyword evidence="4" id="KW-0949">S-adenosyl-L-methionine</keyword>
<keyword evidence="11" id="KW-1185">Reference proteome</keyword>
<comment type="similarity">
    <text evidence="1">Belongs to the N(4)/N(6)-methyltransferase family. N(4) subfamily.</text>
</comment>
<dbReference type="REBASE" id="441562">
    <property type="entry name" value="M.OspNSJ62ORF12675P"/>
</dbReference>
<dbReference type="Pfam" id="PF01555">
    <property type="entry name" value="N6_N4_Mtase"/>
    <property type="match status" value="1"/>
</dbReference>
<dbReference type="GO" id="GO:0032259">
    <property type="term" value="P:methylation"/>
    <property type="evidence" value="ECO:0007669"/>
    <property type="project" value="UniProtKB-KW"/>
</dbReference>
<organism evidence="10 11">
    <name type="scientific">Oscillibacter hominis</name>
    <dbReference type="NCBI Taxonomy" id="2763056"/>
    <lineage>
        <taxon>Bacteria</taxon>
        <taxon>Bacillati</taxon>
        <taxon>Bacillota</taxon>
        <taxon>Clostridia</taxon>
        <taxon>Eubacteriales</taxon>
        <taxon>Oscillospiraceae</taxon>
        <taxon>Oscillibacter</taxon>
    </lineage>
</organism>
<evidence type="ECO:0000256" key="3">
    <source>
        <dbReference type="ARBA" id="ARBA00022679"/>
    </source>
</evidence>
<evidence type="ECO:0000256" key="2">
    <source>
        <dbReference type="ARBA" id="ARBA00022603"/>
    </source>
</evidence>
<dbReference type="EC" id="2.1.1.-" evidence="8"/>
<dbReference type="RefSeq" id="WP_187332878.1">
    <property type="nucleotide sequence ID" value="NZ_CP060490.1"/>
</dbReference>
<dbReference type="InterPro" id="IPR001091">
    <property type="entry name" value="RM_Methyltransferase"/>
</dbReference>
<feature type="domain" description="DNA methylase N-4/N-6" evidence="9">
    <location>
        <begin position="24"/>
        <end position="263"/>
    </location>
</feature>
<dbReference type="GO" id="GO:0015667">
    <property type="term" value="F:site-specific DNA-methyltransferase (cytosine-N4-specific) activity"/>
    <property type="evidence" value="ECO:0007669"/>
    <property type="project" value="UniProtKB-EC"/>
</dbReference>
<dbReference type="AlphaFoldDB" id="A0A7G9B3Z6"/>
<dbReference type="InterPro" id="IPR029063">
    <property type="entry name" value="SAM-dependent_MTases_sf"/>
</dbReference>
<dbReference type="Proteomes" id="UP000515960">
    <property type="component" value="Chromosome"/>
</dbReference>
<protein>
    <recommendedName>
        <fullName evidence="8">Methyltransferase</fullName>
        <ecNumber evidence="8">2.1.1.-</ecNumber>
    </recommendedName>
</protein>
<evidence type="ECO:0000256" key="6">
    <source>
        <dbReference type="ARBA" id="ARBA00023125"/>
    </source>
</evidence>
<dbReference type="GO" id="GO:0003677">
    <property type="term" value="F:DNA binding"/>
    <property type="evidence" value="ECO:0007669"/>
    <property type="project" value="UniProtKB-KW"/>
</dbReference>
<dbReference type="Gene3D" id="3.40.50.150">
    <property type="entry name" value="Vaccinia Virus protein VP39"/>
    <property type="match status" value="1"/>
</dbReference>
<evidence type="ECO:0000256" key="7">
    <source>
        <dbReference type="ARBA" id="ARBA00049120"/>
    </source>
</evidence>
<accession>A0A7G9B3Z6</accession>
<keyword evidence="5" id="KW-0680">Restriction system</keyword>
<gene>
    <name evidence="10" type="ORF">H8790_12675</name>
</gene>
<reference evidence="10 11" key="1">
    <citation type="submission" date="2020-08" db="EMBL/GenBank/DDBJ databases">
        <authorList>
            <person name="Liu C."/>
            <person name="Sun Q."/>
        </authorList>
    </citation>
    <scope>NUCLEOTIDE SEQUENCE [LARGE SCALE GENOMIC DNA]</scope>
    <source>
        <strain evidence="10 11">NSJ-62</strain>
    </source>
</reference>
<keyword evidence="2 10" id="KW-0489">Methyltransferase</keyword>
<dbReference type="InterPro" id="IPR017985">
    <property type="entry name" value="MeTrfase_CN4_CS"/>
</dbReference>
<proteinExistence type="inferred from homology"/>
<dbReference type="PROSITE" id="PS00093">
    <property type="entry name" value="N4_MTASE"/>
    <property type="match status" value="1"/>
</dbReference>
<dbReference type="InterPro" id="IPR002941">
    <property type="entry name" value="DNA_methylase_N4/N6"/>
</dbReference>
<evidence type="ECO:0000256" key="4">
    <source>
        <dbReference type="ARBA" id="ARBA00022691"/>
    </source>
</evidence>